<name>A0A415DWZ9_9FIRM</name>
<dbReference type="InterPro" id="IPR012381">
    <property type="entry name" value="EutP_PduV"/>
</dbReference>
<dbReference type="SUPFAM" id="SSF52540">
    <property type="entry name" value="P-loop containing nucleoside triphosphate hydrolases"/>
    <property type="match status" value="1"/>
</dbReference>
<dbReference type="NCBIfam" id="TIGR02528">
    <property type="entry name" value="EutP"/>
    <property type="match status" value="1"/>
</dbReference>
<dbReference type="PANTHER" id="PTHR40453:SF1">
    <property type="entry name" value="PROTEIN YOEF"/>
    <property type="match status" value="1"/>
</dbReference>
<dbReference type="RefSeq" id="WP_067532561.1">
    <property type="nucleotide sequence ID" value="NZ_AP025567.1"/>
</dbReference>
<dbReference type="EMBL" id="QRMS01000005">
    <property type="protein sequence ID" value="RHJ85176.1"/>
    <property type="molecule type" value="Genomic_DNA"/>
</dbReference>
<keyword evidence="1" id="KW-0547">Nucleotide-binding</keyword>
<evidence type="ECO:0000313" key="2">
    <source>
        <dbReference type="EMBL" id="RHJ85176.1"/>
    </source>
</evidence>
<reference evidence="2 3" key="1">
    <citation type="submission" date="2018-08" db="EMBL/GenBank/DDBJ databases">
        <title>A genome reference for cultivated species of the human gut microbiota.</title>
        <authorList>
            <person name="Zou Y."/>
            <person name="Xue W."/>
            <person name="Luo G."/>
        </authorList>
    </citation>
    <scope>NUCLEOTIDE SEQUENCE [LARGE SCALE GENOMIC DNA]</scope>
    <source>
        <strain evidence="2 3">AM07-24</strain>
    </source>
</reference>
<dbReference type="InterPro" id="IPR027417">
    <property type="entry name" value="P-loop_NTPase"/>
</dbReference>
<dbReference type="AlphaFoldDB" id="A0A415DWZ9"/>
<dbReference type="OrthoDB" id="6179at2"/>
<accession>A0A415DWZ9</accession>
<dbReference type="PANTHER" id="PTHR40453">
    <property type="entry name" value="PROTEIN YOEF"/>
    <property type="match status" value="1"/>
</dbReference>
<comment type="similarity">
    <text evidence="1">Belongs to the EutP/PduV family.</text>
</comment>
<comment type="caution">
    <text evidence="2">The sequence shown here is derived from an EMBL/GenBank/DDBJ whole genome shotgun (WGS) entry which is preliminary data.</text>
</comment>
<gene>
    <name evidence="2" type="ORF">DW099_15880</name>
</gene>
<dbReference type="Proteomes" id="UP000284841">
    <property type="component" value="Unassembled WGS sequence"/>
</dbReference>
<keyword evidence="3" id="KW-1185">Reference proteome</keyword>
<dbReference type="STRING" id="1776384.GCA_900086585_00183"/>
<proteinExistence type="inferred from homology"/>
<dbReference type="CDD" id="cd00882">
    <property type="entry name" value="Ras_like_GTPase"/>
    <property type="match status" value="1"/>
</dbReference>
<dbReference type="PIRSF" id="PIRSF036409">
    <property type="entry name" value="EutP_PduV"/>
    <property type="match status" value="1"/>
</dbReference>
<dbReference type="Pfam" id="PF10662">
    <property type="entry name" value="PduV-EutP"/>
    <property type="match status" value="1"/>
</dbReference>
<dbReference type="Gene3D" id="3.40.50.300">
    <property type="entry name" value="P-loop containing nucleotide triphosphate hydrolases"/>
    <property type="match status" value="1"/>
</dbReference>
<evidence type="ECO:0000313" key="3">
    <source>
        <dbReference type="Proteomes" id="UP000284841"/>
    </source>
</evidence>
<dbReference type="GO" id="GO:0005524">
    <property type="term" value="F:ATP binding"/>
    <property type="evidence" value="ECO:0007669"/>
    <property type="project" value="UniProtKB-UniRule"/>
</dbReference>
<dbReference type="GO" id="GO:0006576">
    <property type="term" value="P:biogenic amine metabolic process"/>
    <property type="evidence" value="ECO:0007669"/>
    <property type="project" value="InterPro"/>
</dbReference>
<organism evidence="2 3">
    <name type="scientific">Emergencia timonensis</name>
    <dbReference type="NCBI Taxonomy" id="1776384"/>
    <lineage>
        <taxon>Bacteria</taxon>
        <taxon>Bacillati</taxon>
        <taxon>Bacillota</taxon>
        <taxon>Clostridia</taxon>
        <taxon>Peptostreptococcales</taxon>
        <taxon>Anaerovoracaceae</taxon>
        <taxon>Emergencia</taxon>
    </lineage>
</organism>
<evidence type="ECO:0000256" key="1">
    <source>
        <dbReference type="PIRNR" id="PIRNR036409"/>
    </source>
</evidence>
<protein>
    <submittedName>
        <fullName evidence="2">EutP/PduV family microcompartment system protein</fullName>
    </submittedName>
</protein>
<sequence>MKRMMIIGPVAAGKTSLIQSLKGEKLHYRKTQAIEFDDRVIDTPGEYMENRDYLCALTVTACDADVVIFVQDASSDALWYSPGQASMFSAKVIGVVTKIDAASKAQIGLAKEALKIAGAESVIAVSNVDRRGIEELLTCLGKEETYEMCCDT</sequence>